<proteinExistence type="predicted"/>
<evidence type="ECO:0000313" key="2">
    <source>
        <dbReference type="EMBL" id="GBM35710.1"/>
    </source>
</evidence>
<dbReference type="AlphaFoldDB" id="A0A4Y2F2F1"/>
<feature type="compositionally biased region" description="Basic and acidic residues" evidence="1">
    <location>
        <begin position="39"/>
        <end position="60"/>
    </location>
</feature>
<dbReference type="OrthoDB" id="10490731at2759"/>
<feature type="region of interest" description="Disordered" evidence="1">
    <location>
        <begin position="37"/>
        <end position="83"/>
    </location>
</feature>
<reference evidence="2 3" key="1">
    <citation type="journal article" date="2019" name="Sci. Rep.">
        <title>Orb-weaving spider Araneus ventricosus genome elucidates the spidroin gene catalogue.</title>
        <authorList>
            <person name="Kono N."/>
            <person name="Nakamura H."/>
            <person name="Ohtoshi R."/>
            <person name="Moran D.A.P."/>
            <person name="Shinohara A."/>
            <person name="Yoshida Y."/>
            <person name="Fujiwara M."/>
            <person name="Mori M."/>
            <person name="Tomita M."/>
            <person name="Arakawa K."/>
        </authorList>
    </citation>
    <scope>NUCLEOTIDE SEQUENCE [LARGE SCALE GENOMIC DNA]</scope>
</reference>
<gene>
    <name evidence="2" type="ORF">AVEN_58396_1</name>
</gene>
<evidence type="ECO:0000313" key="3">
    <source>
        <dbReference type="Proteomes" id="UP000499080"/>
    </source>
</evidence>
<protein>
    <submittedName>
        <fullName evidence="2">Uncharacterized protein</fullName>
    </submittedName>
</protein>
<accession>A0A4Y2F2F1</accession>
<sequence>MLPANFFKQSRQRRLTRFDVLDDLLSLICLRRQSAPVRPETKENRKPTHGKCECENESKHGATSKWRPLKPTTLGWRGKEKKTAGGCADENVLFSDSSY</sequence>
<keyword evidence="3" id="KW-1185">Reference proteome</keyword>
<evidence type="ECO:0000256" key="1">
    <source>
        <dbReference type="SAM" id="MobiDB-lite"/>
    </source>
</evidence>
<dbReference type="Proteomes" id="UP000499080">
    <property type="component" value="Unassembled WGS sequence"/>
</dbReference>
<comment type="caution">
    <text evidence="2">The sequence shown here is derived from an EMBL/GenBank/DDBJ whole genome shotgun (WGS) entry which is preliminary data.</text>
</comment>
<name>A0A4Y2F2F1_ARAVE</name>
<organism evidence="2 3">
    <name type="scientific">Araneus ventricosus</name>
    <name type="common">Orbweaver spider</name>
    <name type="synonym">Epeira ventricosa</name>
    <dbReference type="NCBI Taxonomy" id="182803"/>
    <lineage>
        <taxon>Eukaryota</taxon>
        <taxon>Metazoa</taxon>
        <taxon>Ecdysozoa</taxon>
        <taxon>Arthropoda</taxon>
        <taxon>Chelicerata</taxon>
        <taxon>Arachnida</taxon>
        <taxon>Araneae</taxon>
        <taxon>Araneomorphae</taxon>
        <taxon>Entelegynae</taxon>
        <taxon>Araneoidea</taxon>
        <taxon>Araneidae</taxon>
        <taxon>Araneus</taxon>
    </lineage>
</organism>
<dbReference type="EMBL" id="BGPR01000792">
    <property type="protein sequence ID" value="GBM35710.1"/>
    <property type="molecule type" value="Genomic_DNA"/>
</dbReference>